<evidence type="ECO:0000256" key="1">
    <source>
        <dbReference type="ARBA" id="ARBA00023125"/>
    </source>
</evidence>
<sequence length="128" mass="13949">MSGHHSRSSRMATVRLHFAPVDASDVPLPIFRGSHRPARIAESNGEIETLVYSDVVTGSNAFAREGFNAMMKECLEGQVAYIVCASLNRLSRSPADFPTIDRLVSHRQIALVALDRAVIMKEGPGSKV</sequence>
<gene>
    <name evidence="4" type="ORF">FOY91_04915</name>
</gene>
<dbReference type="CDD" id="cd00338">
    <property type="entry name" value="Ser_Recombinase"/>
    <property type="match status" value="1"/>
</dbReference>
<comment type="caution">
    <text evidence="4">The sequence shown here is derived from an EMBL/GenBank/DDBJ whole genome shotgun (WGS) entry which is preliminary data.</text>
</comment>
<feature type="domain" description="Resolvase/invertase-type recombinase catalytic" evidence="3">
    <location>
        <begin position="47"/>
        <end position="117"/>
    </location>
</feature>
<dbReference type="InterPro" id="IPR006119">
    <property type="entry name" value="Resolv_N"/>
</dbReference>
<dbReference type="EMBL" id="VNIM01000012">
    <property type="protein sequence ID" value="TVV76249.1"/>
    <property type="molecule type" value="Genomic_DNA"/>
</dbReference>
<dbReference type="GO" id="GO:0000150">
    <property type="term" value="F:DNA strand exchange activity"/>
    <property type="evidence" value="ECO:0007669"/>
    <property type="project" value="InterPro"/>
</dbReference>
<protein>
    <submittedName>
        <fullName evidence="4">Recombinase family protein</fullName>
    </submittedName>
</protein>
<keyword evidence="1" id="KW-0238">DNA-binding</keyword>
<reference evidence="4 5" key="1">
    <citation type="submission" date="2019-07" db="EMBL/GenBank/DDBJ databases">
        <title>Sphingomonas solaris sp. nov., isolated from a solar panel from Boston, Massachusetts.</title>
        <authorList>
            <person name="Tanner K."/>
            <person name="Pascual J."/>
            <person name="Mancuso C."/>
            <person name="Pereto J."/>
            <person name="Khalil A."/>
            <person name="Vilanova C."/>
        </authorList>
    </citation>
    <scope>NUCLEOTIDE SEQUENCE [LARGE SCALE GENOMIC DNA]</scope>
    <source>
        <strain evidence="4 5">R4DWN</strain>
    </source>
</reference>
<evidence type="ECO:0000259" key="3">
    <source>
        <dbReference type="Pfam" id="PF00239"/>
    </source>
</evidence>
<dbReference type="Pfam" id="PF00239">
    <property type="entry name" value="Resolvase"/>
    <property type="match status" value="1"/>
</dbReference>
<evidence type="ECO:0000313" key="4">
    <source>
        <dbReference type="EMBL" id="TVV76249.1"/>
    </source>
</evidence>
<evidence type="ECO:0000256" key="2">
    <source>
        <dbReference type="ARBA" id="ARBA00023172"/>
    </source>
</evidence>
<keyword evidence="2" id="KW-0233">DNA recombination</keyword>
<dbReference type="InterPro" id="IPR036162">
    <property type="entry name" value="Resolvase-like_N_sf"/>
</dbReference>
<dbReference type="InterPro" id="IPR050639">
    <property type="entry name" value="SSR_resolvase"/>
</dbReference>
<proteinExistence type="predicted"/>
<dbReference type="Gene3D" id="3.40.50.1390">
    <property type="entry name" value="Resolvase, N-terminal catalytic domain"/>
    <property type="match status" value="1"/>
</dbReference>
<dbReference type="SUPFAM" id="SSF53041">
    <property type="entry name" value="Resolvase-like"/>
    <property type="match status" value="1"/>
</dbReference>
<name>A0A558RA44_9SPHN</name>
<dbReference type="AlphaFoldDB" id="A0A558RA44"/>
<keyword evidence="5" id="KW-1185">Reference proteome</keyword>
<evidence type="ECO:0000313" key="5">
    <source>
        <dbReference type="Proteomes" id="UP000318681"/>
    </source>
</evidence>
<dbReference type="PANTHER" id="PTHR30461">
    <property type="entry name" value="DNA-INVERTASE FROM LAMBDOID PROPHAGE"/>
    <property type="match status" value="1"/>
</dbReference>
<dbReference type="Proteomes" id="UP000318681">
    <property type="component" value="Unassembled WGS sequence"/>
</dbReference>
<dbReference type="PANTHER" id="PTHR30461:SF2">
    <property type="entry name" value="SERINE RECOMBINASE PINE-RELATED"/>
    <property type="match status" value="1"/>
</dbReference>
<dbReference type="GO" id="GO:0003677">
    <property type="term" value="F:DNA binding"/>
    <property type="evidence" value="ECO:0007669"/>
    <property type="project" value="UniProtKB-KW"/>
</dbReference>
<organism evidence="4 5">
    <name type="scientific">Alterirhizorhabdus solaris</name>
    <dbReference type="NCBI Taxonomy" id="2529389"/>
    <lineage>
        <taxon>Bacteria</taxon>
        <taxon>Pseudomonadati</taxon>
        <taxon>Pseudomonadota</taxon>
        <taxon>Alphaproteobacteria</taxon>
        <taxon>Sphingomonadales</taxon>
        <taxon>Rhizorhabdaceae</taxon>
        <taxon>Alterirhizorhabdus</taxon>
    </lineage>
</organism>
<accession>A0A558RA44</accession>